<feature type="compositionally biased region" description="Acidic residues" evidence="1">
    <location>
        <begin position="376"/>
        <end position="387"/>
    </location>
</feature>
<evidence type="ECO:0000256" key="1">
    <source>
        <dbReference type="SAM" id="MobiDB-lite"/>
    </source>
</evidence>
<dbReference type="Gene3D" id="3.40.30.10">
    <property type="entry name" value="Glutaredoxin"/>
    <property type="match status" value="1"/>
</dbReference>
<dbReference type="InterPro" id="IPR036249">
    <property type="entry name" value="Thioredoxin-like_sf"/>
</dbReference>
<reference evidence="4 5" key="1">
    <citation type="submission" date="2019-07" db="EMBL/GenBank/DDBJ databases">
        <title>Genomes of Cafeteria roenbergensis.</title>
        <authorList>
            <person name="Fischer M.G."/>
            <person name="Hackl T."/>
            <person name="Roman M."/>
        </authorList>
    </citation>
    <scope>NUCLEOTIDE SEQUENCE [LARGE SCALE GENOMIC DNA]</scope>
    <source>
        <strain evidence="4 5">BVI</strain>
    </source>
</reference>
<keyword evidence="2" id="KW-0732">Signal</keyword>
<evidence type="ECO:0000313" key="4">
    <source>
        <dbReference type="EMBL" id="KAA0147567.1"/>
    </source>
</evidence>
<dbReference type="InterPro" id="IPR013766">
    <property type="entry name" value="Thioredoxin_domain"/>
</dbReference>
<evidence type="ECO:0000313" key="5">
    <source>
        <dbReference type="Proteomes" id="UP000323011"/>
    </source>
</evidence>
<organism evidence="4 5">
    <name type="scientific">Cafeteria roenbergensis</name>
    <name type="common">Marine flagellate</name>
    <dbReference type="NCBI Taxonomy" id="33653"/>
    <lineage>
        <taxon>Eukaryota</taxon>
        <taxon>Sar</taxon>
        <taxon>Stramenopiles</taxon>
        <taxon>Bigyra</taxon>
        <taxon>Opalozoa</taxon>
        <taxon>Bicosoecida</taxon>
        <taxon>Cafeteriaceae</taxon>
        <taxon>Cafeteria</taxon>
    </lineage>
</organism>
<proteinExistence type="predicted"/>
<dbReference type="Pfam" id="PF00085">
    <property type="entry name" value="Thioredoxin"/>
    <property type="match status" value="1"/>
</dbReference>
<dbReference type="CDD" id="cd02947">
    <property type="entry name" value="TRX_family"/>
    <property type="match status" value="1"/>
</dbReference>
<dbReference type="AlphaFoldDB" id="A0A5A8C4J4"/>
<sequence>MALVALLVALAIACASAKTATLAPGGALREVPFFRIKHVTRPMVVVYYDSDLADPREVSMALQVAVAASKRVPSFSFFKCDTAAGSNSDQAEESMLRGGVFIFSRTPHDGIDEFLLPLEVDHLVRYLHLRGVVGNPADIVPFTGEADLAALLDPRGPRPRAVLARFGASWCAFCARMDRVIEAAATFFRGRVHVVDIDCSAASDGFCERIGVQSIPDLIILSVAREADVGAEAWAGTGLPHGGNWAEDPIVALPAGFREYRANWTGARSLAGLEWALHTHRRFLTRDHAAQGAAAEVAFDVRGEDAAGVKSLFELDGVDAGLQLADYGAFDDASAEEADAALAEALHIAAGRAAAARGQASAQAEVRADGSQQPGEADEEDDDDEAAEWAAVGDGSEAVLF</sequence>
<accession>A0A5A8C4J4</accession>
<protein>
    <recommendedName>
        <fullName evidence="3">Thioredoxin domain-containing protein</fullName>
    </recommendedName>
</protein>
<feature type="signal peptide" evidence="2">
    <location>
        <begin position="1"/>
        <end position="17"/>
    </location>
</feature>
<dbReference type="SUPFAM" id="SSF52833">
    <property type="entry name" value="Thioredoxin-like"/>
    <property type="match status" value="1"/>
</dbReference>
<dbReference type="Proteomes" id="UP000323011">
    <property type="component" value="Unassembled WGS sequence"/>
</dbReference>
<feature type="region of interest" description="Disordered" evidence="1">
    <location>
        <begin position="360"/>
        <end position="401"/>
    </location>
</feature>
<name>A0A5A8C4J4_CAFRO</name>
<gene>
    <name evidence="4" type="ORF">FNF29_07312</name>
</gene>
<evidence type="ECO:0000259" key="3">
    <source>
        <dbReference type="Pfam" id="PF00085"/>
    </source>
</evidence>
<comment type="caution">
    <text evidence="4">The sequence shown here is derived from an EMBL/GenBank/DDBJ whole genome shotgun (WGS) entry which is preliminary data.</text>
</comment>
<dbReference type="EMBL" id="VLTN01000065">
    <property type="protein sequence ID" value="KAA0147567.1"/>
    <property type="molecule type" value="Genomic_DNA"/>
</dbReference>
<keyword evidence="5" id="KW-1185">Reference proteome</keyword>
<feature type="chain" id="PRO_5023142861" description="Thioredoxin domain-containing protein" evidence="2">
    <location>
        <begin position="18"/>
        <end position="401"/>
    </location>
</feature>
<evidence type="ECO:0000256" key="2">
    <source>
        <dbReference type="SAM" id="SignalP"/>
    </source>
</evidence>
<feature type="domain" description="Thioredoxin" evidence="3">
    <location>
        <begin position="161"/>
        <end position="223"/>
    </location>
</feature>